<sequence>MIETSVDAVRIRSPGTVAPDTTVTEAARLLCDPAVPALVVLEDGDVIGILTESDIVSLVAESDARPVVRTIMSTPVTTISPGATIRDAAETMRTAGVTQLPVVDDGVYRGLLSARTLAPYLSRRSLDIERRREPVRPSRSNRPKLPAGE</sequence>
<keyword evidence="6" id="KW-1185">Reference proteome</keyword>
<proteinExistence type="predicted"/>
<dbReference type="AlphaFoldDB" id="A0ABD5PUR9"/>
<dbReference type="SMART" id="SM00116">
    <property type="entry name" value="CBS"/>
    <property type="match status" value="2"/>
</dbReference>
<dbReference type="Pfam" id="PF00571">
    <property type="entry name" value="CBS"/>
    <property type="match status" value="2"/>
</dbReference>
<dbReference type="InterPro" id="IPR046342">
    <property type="entry name" value="CBS_dom_sf"/>
</dbReference>
<gene>
    <name evidence="5" type="ORF">ACFO5R_20520</name>
</gene>
<dbReference type="RefSeq" id="WP_250141052.1">
    <property type="nucleotide sequence ID" value="NZ_JALIQP010000003.1"/>
</dbReference>
<evidence type="ECO:0000313" key="6">
    <source>
        <dbReference type="Proteomes" id="UP001595898"/>
    </source>
</evidence>
<evidence type="ECO:0000256" key="1">
    <source>
        <dbReference type="ARBA" id="ARBA00023122"/>
    </source>
</evidence>
<dbReference type="Gene3D" id="3.10.580.10">
    <property type="entry name" value="CBS-domain"/>
    <property type="match status" value="1"/>
</dbReference>
<keyword evidence="1 2" id="KW-0129">CBS domain</keyword>
<name>A0ABD5PUR9_9EURY</name>
<feature type="region of interest" description="Disordered" evidence="3">
    <location>
        <begin position="129"/>
        <end position="149"/>
    </location>
</feature>
<organism evidence="5 6">
    <name type="scientific">Halosolutus amylolyticus</name>
    <dbReference type="NCBI Taxonomy" id="2932267"/>
    <lineage>
        <taxon>Archaea</taxon>
        <taxon>Methanobacteriati</taxon>
        <taxon>Methanobacteriota</taxon>
        <taxon>Stenosarchaea group</taxon>
        <taxon>Halobacteria</taxon>
        <taxon>Halobacteriales</taxon>
        <taxon>Natrialbaceae</taxon>
        <taxon>Halosolutus</taxon>
    </lineage>
</organism>
<reference evidence="5 6" key="1">
    <citation type="journal article" date="2019" name="Int. J. Syst. Evol. Microbiol.">
        <title>The Global Catalogue of Microorganisms (GCM) 10K type strain sequencing project: providing services to taxonomists for standard genome sequencing and annotation.</title>
        <authorList>
            <consortium name="The Broad Institute Genomics Platform"/>
            <consortium name="The Broad Institute Genome Sequencing Center for Infectious Disease"/>
            <person name="Wu L."/>
            <person name="Ma J."/>
        </authorList>
    </citation>
    <scope>NUCLEOTIDE SEQUENCE [LARGE SCALE GENOMIC DNA]</scope>
    <source>
        <strain evidence="5 6">WLHS5</strain>
    </source>
</reference>
<feature type="domain" description="CBS" evidence="4">
    <location>
        <begin position="72"/>
        <end position="128"/>
    </location>
</feature>
<evidence type="ECO:0000313" key="5">
    <source>
        <dbReference type="EMBL" id="MFC4544317.1"/>
    </source>
</evidence>
<dbReference type="PANTHER" id="PTHR43080">
    <property type="entry name" value="CBS DOMAIN-CONTAINING PROTEIN CBSX3, MITOCHONDRIAL"/>
    <property type="match status" value="1"/>
</dbReference>
<dbReference type="EMBL" id="JBHSFA010000011">
    <property type="protein sequence ID" value="MFC4544317.1"/>
    <property type="molecule type" value="Genomic_DNA"/>
</dbReference>
<dbReference type="InterPro" id="IPR000644">
    <property type="entry name" value="CBS_dom"/>
</dbReference>
<evidence type="ECO:0000256" key="2">
    <source>
        <dbReference type="PROSITE-ProRule" id="PRU00703"/>
    </source>
</evidence>
<feature type="domain" description="CBS" evidence="4">
    <location>
        <begin position="10"/>
        <end position="67"/>
    </location>
</feature>
<dbReference type="PROSITE" id="PS51371">
    <property type="entry name" value="CBS"/>
    <property type="match status" value="2"/>
</dbReference>
<dbReference type="PANTHER" id="PTHR43080:SF2">
    <property type="entry name" value="CBS DOMAIN-CONTAINING PROTEIN"/>
    <property type="match status" value="1"/>
</dbReference>
<protein>
    <submittedName>
        <fullName evidence="5">Cyclic nucleotide-binding/CBS domain-containing protein</fullName>
    </submittedName>
</protein>
<dbReference type="SUPFAM" id="SSF54631">
    <property type="entry name" value="CBS-domain pair"/>
    <property type="match status" value="1"/>
</dbReference>
<evidence type="ECO:0000259" key="4">
    <source>
        <dbReference type="PROSITE" id="PS51371"/>
    </source>
</evidence>
<accession>A0ABD5PUR9</accession>
<comment type="caution">
    <text evidence="5">The sequence shown here is derived from an EMBL/GenBank/DDBJ whole genome shotgun (WGS) entry which is preliminary data.</text>
</comment>
<evidence type="ECO:0000256" key="3">
    <source>
        <dbReference type="SAM" id="MobiDB-lite"/>
    </source>
</evidence>
<dbReference type="Proteomes" id="UP001595898">
    <property type="component" value="Unassembled WGS sequence"/>
</dbReference>
<dbReference type="InterPro" id="IPR051257">
    <property type="entry name" value="Diverse_CBS-Domain"/>
</dbReference>